<evidence type="ECO:0000313" key="6">
    <source>
        <dbReference type="Proteomes" id="UP000428328"/>
    </source>
</evidence>
<organism evidence="5 6">
    <name type="scientific">Pseudodesulfovibrio cashew</name>
    <dbReference type="NCBI Taxonomy" id="2678688"/>
    <lineage>
        <taxon>Bacteria</taxon>
        <taxon>Pseudomonadati</taxon>
        <taxon>Thermodesulfobacteriota</taxon>
        <taxon>Desulfovibrionia</taxon>
        <taxon>Desulfovibrionales</taxon>
        <taxon>Desulfovibrionaceae</taxon>
    </lineage>
</organism>
<keyword evidence="6" id="KW-1185">Reference proteome</keyword>
<reference evidence="5 6" key="1">
    <citation type="submission" date="2019-11" db="EMBL/GenBank/DDBJ databases">
        <authorList>
            <person name="Zheng R.K."/>
            <person name="Sun C.M."/>
        </authorList>
    </citation>
    <scope>NUCLEOTIDE SEQUENCE [LARGE SCALE GENOMIC DNA]</scope>
    <source>
        <strain evidence="5 6">SRB007</strain>
    </source>
</reference>
<dbReference type="SMART" id="SM00267">
    <property type="entry name" value="GGDEF"/>
    <property type="match status" value="1"/>
</dbReference>
<dbReference type="PANTHER" id="PTHR45138:SF9">
    <property type="entry name" value="DIGUANYLATE CYCLASE DGCM-RELATED"/>
    <property type="match status" value="1"/>
</dbReference>
<dbReference type="CDD" id="cd01949">
    <property type="entry name" value="GGDEF"/>
    <property type="match status" value="1"/>
</dbReference>
<feature type="transmembrane region" description="Helical" evidence="3">
    <location>
        <begin position="50"/>
        <end position="76"/>
    </location>
</feature>
<dbReference type="InterPro" id="IPR029787">
    <property type="entry name" value="Nucleotide_cyclase"/>
</dbReference>
<accession>A0A6I6JHU0</accession>
<feature type="domain" description="GGDEF" evidence="4">
    <location>
        <begin position="121"/>
        <end position="258"/>
    </location>
</feature>
<dbReference type="InterPro" id="IPR000160">
    <property type="entry name" value="GGDEF_dom"/>
</dbReference>
<dbReference type="GO" id="GO:0005886">
    <property type="term" value="C:plasma membrane"/>
    <property type="evidence" value="ECO:0007669"/>
    <property type="project" value="TreeGrafter"/>
</dbReference>
<evidence type="ECO:0000256" key="1">
    <source>
        <dbReference type="ARBA" id="ARBA00012528"/>
    </source>
</evidence>
<dbReference type="Gene3D" id="3.30.70.270">
    <property type="match status" value="1"/>
</dbReference>
<dbReference type="InterPro" id="IPR043128">
    <property type="entry name" value="Rev_trsase/Diguanyl_cyclase"/>
</dbReference>
<keyword evidence="3" id="KW-0812">Transmembrane</keyword>
<evidence type="ECO:0000256" key="3">
    <source>
        <dbReference type="SAM" id="Phobius"/>
    </source>
</evidence>
<dbReference type="AlphaFoldDB" id="A0A6I6JHU0"/>
<dbReference type="SUPFAM" id="SSF55073">
    <property type="entry name" value="Nucleotide cyclase"/>
    <property type="match status" value="1"/>
</dbReference>
<keyword evidence="3" id="KW-0472">Membrane</keyword>
<sequence>MRRTGRGRALWDWPVLMLLLGLGIVLFGSGLGLGVFVHERELVRELPADVPLFVMGLVLPAVILSAALFFTCTVRLRRELGNARKSVADLATLDELTGVPNRRHFFERFDEEVDRALRYGTRLSLIMVDIDHFSRTNAELGHPAGDLALAEVARLLAANIRTSDIIGRYGGEEFAILVPAQGLHTAAQVAEKLRVVIEINDLAMEGPRLKVTVSAGVAEFQKGEGSPEELRDRLIRDADTALARAKAGGRNRVATHGGNGQRQLRLI</sequence>
<dbReference type="PANTHER" id="PTHR45138">
    <property type="entry name" value="REGULATORY COMPONENTS OF SENSORY TRANSDUCTION SYSTEM"/>
    <property type="match status" value="1"/>
</dbReference>
<keyword evidence="3" id="KW-1133">Transmembrane helix</keyword>
<dbReference type="InterPro" id="IPR050469">
    <property type="entry name" value="Diguanylate_Cyclase"/>
</dbReference>
<evidence type="ECO:0000259" key="4">
    <source>
        <dbReference type="PROSITE" id="PS50887"/>
    </source>
</evidence>
<dbReference type="Pfam" id="PF00990">
    <property type="entry name" value="GGDEF"/>
    <property type="match status" value="1"/>
</dbReference>
<feature type="transmembrane region" description="Helical" evidence="3">
    <location>
        <begin position="12"/>
        <end position="38"/>
    </location>
</feature>
<dbReference type="NCBIfam" id="TIGR00254">
    <property type="entry name" value="GGDEF"/>
    <property type="match status" value="1"/>
</dbReference>
<evidence type="ECO:0000256" key="2">
    <source>
        <dbReference type="ARBA" id="ARBA00034247"/>
    </source>
</evidence>
<comment type="catalytic activity">
    <reaction evidence="2">
        <text>2 GTP = 3',3'-c-di-GMP + 2 diphosphate</text>
        <dbReference type="Rhea" id="RHEA:24898"/>
        <dbReference type="ChEBI" id="CHEBI:33019"/>
        <dbReference type="ChEBI" id="CHEBI:37565"/>
        <dbReference type="ChEBI" id="CHEBI:58805"/>
        <dbReference type="EC" id="2.7.7.65"/>
    </reaction>
</comment>
<dbReference type="KEGG" id="psel:GM415_07160"/>
<evidence type="ECO:0000313" key="5">
    <source>
        <dbReference type="EMBL" id="QGY39912.1"/>
    </source>
</evidence>
<protein>
    <recommendedName>
        <fullName evidence="1">diguanylate cyclase</fullName>
        <ecNumber evidence="1">2.7.7.65</ecNumber>
    </recommendedName>
</protein>
<dbReference type="PROSITE" id="PS50887">
    <property type="entry name" value="GGDEF"/>
    <property type="match status" value="1"/>
</dbReference>
<dbReference type="FunFam" id="3.30.70.270:FF:000001">
    <property type="entry name" value="Diguanylate cyclase domain protein"/>
    <property type="match status" value="1"/>
</dbReference>
<dbReference type="GO" id="GO:0052621">
    <property type="term" value="F:diguanylate cyclase activity"/>
    <property type="evidence" value="ECO:0007669"/>
    <property type="project" value="UniProtKB-EC"/>
</dbReference>
<dbReference type="EC" id="2.7.7.65" evidence="1"/>
<name>A0A6I6JHU0_9BACT</name>
<dbReference type="Proteomes" id="UP000428328">
    <property type="component" value="Chromosome"/>
</dbReference>
<dbReference type="GO" id="GO:0043709">
    <property type="term" value="P:cell adhesion involved in single-species biofilm formation"/>
    <property type="evidence" value="ECO:0007669"/>
    <property type="project" value="TreeGrafter"/>
</dbReference>
<proteinExistence type="predicted"/>
<gene>
    <name evidence="5" type="ORF">GM415_07160</name>
</gene>
<dbReference type="EMBL" id="CP046400">
    <property type="protein sequence ID" value="QGY39912.1"/>
    <property type="molecule type" value="Genomic_DNA"/>
</dbReference>
<dbReference type="GO" id="GO:1902201">
    <property type="term" value="P:negative regulation of bacterial-type flagellum-dependent cell motility"/>
    <property type="evidence" value="ECO:0007669"/>
    <property type="project" value="TreeGrafter"/>
</dbReference>